<proteinExistence type="predicted"/>
<name>A0AAN6LSJ8_9PLEO</name>
<sequence length="198" mass="22186">MDDNGFSGAATIGRLSAIPWCRTLLESPAWTRTHTSSRIPKPSTEDSFFAETLGTQRNIQSCTALRPTEESDGSIDEIYYDELRVIYELGDGVNGWPEIAHGGFVVTLLDESMGMLLQLNTEVRVTKRVRPHDKASPFTAYLNTTYKKPVPTPRAVMCKVKVVGRERNKIYLHATIEDGEDLVFTEAEAMFVEVRSKL</sequence>
<comment type="caution">
    <text evidence="2">The sequence shown here is derived from an EMBL/GenBank/DDBJ whole genome shotgun (WGS) entry which is preliminary data.</text>
</comment>
<keyword evidence="3" id="KW-1185">Reference proteome</keyword>
<dbReference type="Pfam" id="PF03061">
    <property type="entry name" value="4HBT"/>
    <property type="match status" value="1"/>
</dbReference>
<dbReference type="InterPro" id="IPR006683">
    <property type="entry name" value="Thioestr_dom"/>
</dbReference>
<dbReference type="PANTHER" id="PTHR47260:SF3">
    <property type="entry name" value="THIOESTERASE FAMILY PROTEIN (AFU_ORTHOLOGUE AFUA_7G03960)"/>
    <property type="match status" value="1"/>
</dbReference>
<accession>A0AAN6LSJ8</accession>
<dbReference type="EMBL" id="WVTA01000011">
    <property type="protein sequence ID" value="KAK3203292.1"/>
    <property type="molecule type" value="Genomic_DNA"/>
</dbReference>
<dbReference type="SUPFAM" id="SSF54637">
    <property type="entry name" value="Thioesterase/thiol ester dehydrase-isomerase"/>
    <property type="match status" value="1"/>
</dbReference>
<evidence type="ECO:0000313" key="3">
    <source>
        <dbReference type="Proteomes" id="UP001280581"/>
    </source>
</evidence>
<dbReference type="InterPro" id="IPR029069">
    <property type="entry name" value="HotDog_dom_sf"/>
</dbReference>
<protein>
    <recommendedName>
        <fullName evidence="1">Thioesterase domain-containing protein</fullName>
    </recommendedName>
</protein>
<reference evidence="2 3" key="1">
    <citation type="submission" date="2021-02" db="EMBL/GenBank/DDBJ databases">
        <title>Genome assembly of Pseudopithomyces chartarum.</title>
        <authorList>
            <person name="Jauregui R."/>
            <person name="Singh J."/>
            <person name="Voisey C."/>
        </authorList>
    </citation>
    <scope>NUCLEOTIDE SEQUENCE [LARGE SCALE GENOMIC DNA]</scope>
    <source>
        <strain evidence="2 3">AGR01</strain>
    </source>
</reference>
<dbReference type="AlphaFoldDB" id="A0AAN6LSJ8"/>
<dbReference type="InterPro" id="IPR052061">
    <property type="entry name" value="PTE-AB_protein"/>
</dbReference>
<feature type="domain" description="Thioesterase" evidence="1">
    <location>
        <begin position="99"/>
        <end position="182"/>
    </location>
</feature>
<dbReference type="Proteomes" id="UP001280581">
    <property type="component" value="Unassembled WGS sequence"/>
</dbReference>
<evidence type="ECO:0000313" key="2">
    <source>
        <dbReference type="EMBL" id="KAK3203292.1"/>
    </source>
</evidence>
<dbReference type="CDD" id="cd03443">
    <property type="entry name" value="PaaI_thioesterase"/>
    <property type="match status" value="1"/>
</dbReference>
<dbReference type="Gene3D" id="3.10.129.10">
    <property type="entry name" value="Hotdog Thioesterase"/>
    <property type="match status" value="1"/>
</dbReference>
<dbReference type="PANTHER" id="PTHR47260">
    <property type="entry name" value="UPF0644 PROTEIN PB2B4.06"/>
    <property type="match status" value="1"/>
</dbReference>
<gene>
    <name evidence="2" type="ORF">GRF29_112g802761</name>
</gene>
<organism evidence="2 3">
    <name type="scientific">Pseudopithomyces chartarum</name>
    <dbReference type="NCBI Taxonomy" id="1892770"/>
    <lineage>
        <taxon>Eukaryota</taxon>
        <taxon>Fungi</taxon>
        <taxon>Dikarya</taxon>
        <taxon>Ascomycota</taxon>
        <taxon>Pezizomycotina</taxon>
        <taxon>Dothideomycetes</taxon>
        <taxon>Pleosporomycetidae</taxon>
        <taxon>Pleosporales</taxon>
        <taxon>Massarineae</taxon>
        <taxon>Didymosphaeriaceae</taxon>
        <taxon>Pseudopithomyces</taxon>
    </lineage>
</organism>
<evidence type="ECO:0000259" key="1">
    <source>
        <dbReference type="Pfam" id="PF03061"/>
    </source>
</evidence>